<gene>
    <name evidence="1" type="ORF">MicloDRAFT_00041740</name>
</gene>
<dbReference type="PATRIC" id="fig|864069.3.peg.4521"/>
<keyword evidence="2" id="KW-1185">Reference proteome</keyword>
<dbReference type="AlphaFoldDB" id="I4YUG2"/>
<proteinExistence type="predicted"/>
<evidence type="ECO:0000313" key="2">
    <source>
        <dbReference type="Proteomes" id="UP000003947"/>
    </source>
</evidence>
<organism evidence="1 2">
    <name type="scientific">Microvirga lotononidis</name>
    <dbReference type="NCBI Taxonomy" id="864069"/>
    <lineage>
        <taxon>Bacteria</taxon>
        <taxon>Pseudomonadati</taxon>
        <taxon>Pseudomonadota</taxon>
        <taxon>Alphaproteobacteria</taxon>
        <taxon>Hyphomicrobiales</taxon>
        <taxon>Methylobacteriaceae</taxon>
        <taxon>Microvirga</taxon>
    </lineage>
</organism>
<reference evidence="1 2" key="1">
    <citation type="submission" date="2012-02" db="EMBL/GenBank/DDBJ databases">
        <title>Improved High-Quality Draft sequence of Microvirga sp. WSM3557.</title>
        <authorList>
            <consortium name="US DOE Joint Genome Institute"/>
            <person name="Lucas S."/>
            <person name="Han J."/>
            <person name="Lapidus A."/>
            <person name="Cheng J.-F."/>
            <person name="Goodwin L."/>
            <person name="Pitluck S."/>
            <person name="Peters L."/>
            <person name="Zhang X."/>
            <person name="Detter J.C."/>
            <person name="Han C."/>
            <person name="Tapia R."/>
            <person name="Land M."/>
            <person name="Hauser L."/>
            <person name="Kyrpides N."/>
            <person name="Ivanova N."/>
            <person name="Pagani I."/>
            <person name="Brau L."/>
            <person name="Yates R."/>
            <person name="O'Hara G."/>
            <person name="Rui T."/>
            <person name="Howieson J."/>
            <person name="Reeve W."/>
            <person name="Woyke T."/>
        </authorList>
    </citation>
    <scope>NUCLEOTIDE SEQUENCE [LARGE SCALE GENOMIC DNA]</scope>
    <source>
        <strain evidence="1 2">WSM3557</strain>
    </source>
</reference>
<dbReference type="EMBL" id="JH660645">
    <property type="protein sequence ID" value="EIM27604.1"/>
    <property type="molecule type" value="Genomic_DNA"/>
</dbReference>
<dbReference type="HOGENOM" id="CLU_3390279_0_0_5"/>
<sequence>MLGVTAHLHHCTGTPELPDEAARLPVFRRAMA</sequence>
<dbReference type="STRING" id="864069.MicloDRAFT_00041740"/>
<protein>
    <submittedName>
        <fullName evidence="1">Uncharacterized protein</fullName>
    </submittedName>
</protein>
<evidence type="ECO:0000313" key="1">
    <source>
        <dbReference type="EMBL" id="EIM27604.1"/>
    </source>
</evidence>
<name>I4YUG2_9HYPH</name>
<dbReference type="Proteomes" id="UP000003947">
    <property type="component" value="Unassembled WGS sequence"/>
</dbReference>
<accession>I4YUG2</accession>